<dbReference type="InterPro" id="IPR007833">
    <property type="entry name" value="Capsule_polysaccharide_synth"/>
</dbReference>
<evidence type="ECO:0000313" key="1">
    <source>
        <dbReference type="EMBL" id="QRJ64057.1"/>
    </source>
</evidence>
<dbReference type="RefSeq" id="WP_203387592.1">
    <property type="nucleotide sequence ID" value="NZ_CP064781.1"/>
</dbReference>
<reference evidence="1" key="1">
    <citation type="submission" date="2020-11" db="EMBL/GenBank/DDBJ databases">
        <title>Azospira restricta DSM 18626 genome sequence.</title>
        <authorList>
            <person name="Moe W.M."/>
        </authorList>
    </citation>
    <scope>NUCLEOTIDE SEQUENCE</scope>
    <source>
        <strain evidence="1">DSM 18626</strain>
    </source>
</reference>
<protein>
    <submittedName>
        <fullName evidence="1">Capsule biosynthesis protein</fullName>
    </submittedName>
</protein>
<proteinExistence type="predicted"/>
<accession>A0A974SPH8</accession>
<dbReference type="Proteomes" id="UP000663444">
    <property type="component" value="Chromosome"/>
</dbReference>
<name>A0A974SPH8_9RHOO</name>
<dbReference type="EMBL" id="CP064781">
    <property type="protein sequence ID" value="QRJ64057.1"/>
    <property type="molecule type" value="Genomic_DNA"/>
</dbReference>
<evidence type="ECO:0000313" key="2">
    <source>
        <dbReference type="Proteomes" id="UP000663444"/>
    </source>
</evidence>
<dbReference type="GO" id="GO:0000271">
    <property type="term" value="P:polysaccharide biosynthetic process"/>
    <property type="evidence" value="ECO:0007669"/>
    <property type="project" value="InterPro"/>
</dbReference>
<gene>
    <name evidence="1" type="ORF">IWH25_01475</name>
</gene>
<sequence length="455" mass="50700">MTETRDLLFVSLAANQSRFFLALGRQLEASGHAVTHVCFHEGAANELRRSGARVFNPFDYQPAQPDEVNFHDFGVDLPALLIGHEKAAYELRDTAALVRKFKGHLAAMGRIVDAWRGECRNPVMVQELGGFTSVLAAFYAARSRGIDNWFIEPSFFRGRVFFTPNTFSAPRVVPGGAPASPAVRNSIAGVRTTQAVVIPSKDRLHYRSAGRKLADPRNVRRLVEKLVAKHVRGQREEFEHIGGHVGRHVRMFLNSRKLARHYRQLPTDRPLLYYPLHVPADFALTVRSPEYLDQLATIDFLCRCAPLGWRVAIKEHPALIGAIDPVRTAELLRRHDNLVLLSPAINNHWVLSAAEAVVTINSKAGAEALLYRKSVFALGDSFYKDSPLVTRVRSLAELPALLATPRREIDDTGVERFFQDVWDCSHPGELYDVEPGNVAVFAASLMRCADLATGI</sequence>
<dbReference type="KEGG" id="ares:IWH25_01475"/>
<organism evidence="1 2">
    <name type="scientific">Azospira restricta</name>
    <dbReference type="NCBI Taxonomy" id="404405"/>
    <lineage>
        <taxon>Bacteria</taxon>
        <taxon>Pseudomonadati</taxon>
        <taxon>Pseudomonadota</taxon>
        <taxon>Betaproteobacteria</taxon>
        <taxon>Rhodocyclales</taxon>
        <taxon>Rhodocyclaceae</taxon>
        <taxon>Azospira</taxon>
    </lineage>
</organism>
<dbReference type="AlphaFoldDB" id="A0A974SPH8"/>
<keyword evidence="2" id="KW-1185">Reference proteome</keyword>
<dbReference type="Pfam" id="PF05159">
    <property type="entry name" value="Capsule_synth"/>
    <property type="match status" value="1"/>
</dbReference>
<dbReference type="GO" id="GO:0015774">
    <property type="term" value="P:polysaccharide transport"/>
    <property type="evidence" value="ECO:0007669"/>
    <property type="project" value="InterPro"/>
</dbReference>